<dbReference type="AlphaFoldDB" id="A7TTA5"/>
<dbReference type="InterPro" id="IPR036259">
    <property type="entry name" value="MFS_trans_sf"/>
</dbReference>
<name>A7TTA5_VANPO</name>
<protein>
    <recommendedName>
        <fullName evidence="10">Major facilitator superfamily (MFS) profile domain-containing protein</fullName>
    </recommendedName>
</protein>
<dbReference type="NCBIfam" id="TIGR00879">
    <property type="entry name" value="SP"/>
    <property type="match status" value="1"/>
</dbReference>
<evidence type="ECO:0000259" key="10">
    <source>
        <dbReference type="PROSITE" id="PS50850"/>
    </source>
</evidence>
<comment type="subcellular location">
    <subcellularLocation>
        <location evidence="1">Membrane</location>
        <topology evidence="1">Multi-pass membrane protein</topology>
    </subcellularLocation>
</comment>
<dbReference type="PROSITE" id="PS50850">
    <property type="entry name" value="MFS"/>
    <property type="match status" value="1"/>
</dbReference>
<gene>
    <name evidence="11" type="ORF">Kpol_281p3</name>
</gene>
<evidence type="ECO:0000256" key="1">
    <source>
        <dbReference type="ARBA" id="ARBA00004141"/>
    </source>
</evidence>
<dbReference type="InterPro" id="IPR005828">
    <property type="entry name" value="MFS_sugar_transport-like"/>
</dbReference>
<evidence type="ECO:0000256" key="6">
    <source>
        <dbReference type="ARBA" id="ARBA00023136"/>
    </source>
</evidence>
<evidence type="ECO:0000313" key="12">
    <source>
        <dbReference type="Proteomes" id="UP000000267"/>
    </source>
</evidence>
<dbReference type="PANTHER" id="PTHR48022">
    <property type="entry name" value="PLASTIDIC GLUCOSE TRANSPORTER 4"/>
    <property type="match status" value="1"/>
</dbReference>
<feature type="transmembrane region" description="Helical" evidence="9">
    <location>
        <begin position="190"/>
        <end position="211"/>
    </location>
</feature>
<dbReference type="PROSITE" id="PS00217">
    <property type="entry name" value="SUGAR_TRANSPORT_2"/>
    <property type="match status" value="1"/>
</dbReference>
<dbReference type="HOGENOM" id="CLU_001265_30_12_1"/>
<keyword evidence="12" id="KW-1185">Reference proteome</keyword>
<dbReference type="OMA" id="VTCVLVY"/>
<dbReference type="InterPro" id="IPR003663">
    <property type="entry name" value="Sugar/inositol_transpt"/>
</dbReference>
<feature type="transmembrane region" description="Helical" evidence="9">
    <location>
        <begin position="122"/>
        <end position="146"/>
    </location>
</feature>
<feature type="compositionally biased region" description="Basic and acidic residues" evidence="8">
    <location>
        <begin position="535"/>
        <end position="556"/>
    </location>
</feature>
<dbReference type="InParanoid" id="A7TTA5"/>
<dbReference type="InterPro" id="IPR005829">
    <property type="entry name" value="Sugar_transporter_CS"/>
</dbReference>
<dbReference type="SUPFAM" id="SSF103473">
    <property type="entry name" value="MFS general substrate transporter"/>
    <property type="match status" value="1"/>
</dbReference>
<evidence type="ECO:0000256" key="5">
    <source>
        <dbReference type="ARBA" id="ARBA00022989"/>
    </source>
</evidence>
<keyword evidence="3 7" id="KW-0813">Transport</keyword>
<feature type="transmembrane region" description="Helical" evidence="9">
    <location>
        <begin position="345"/>
        <end position="368"/>
    </location>
</feature>
<proteinExistence type="inferred from homology"/>
<dbReference type="PANTHER" id="PTHR48022:SF7">
    <property type="entry name" value="MAJOR FACILITATOR SUPERFAMILY (MFS) PROFILE DOMAIN-CONTAINING PROTEIN-RELATED"/>
    <property type="match status" value="1"/>
</dbReference>
<dbReference type="CDD" id="cd17356">
    <property type="entry name" value="MFS_HXT"/>
    <property type="match status" value="1"/>
</dbReference>
<reference evidence="11 12" key="1">
    <citation type="journal article" date="2007" name="Proc. Natl. Acad. Sci. U.S.A.">
        <title>Independent sorting-out of thousands of duplicated gene pairs in two yeast species descended from a whole-genome duplication.</title>
        <authorList>
            <person name="Scannell D.R."/>
            <person name="Frank A.C."/>
            <person name="Conant G.C."/>
            <person name="Byrne K.P."/>
            <person name="Woolfit M."/>
            <person name="Wolfe K.H."/>
        </authorList>
    </citation>
    <scope>NUCLEOTIDE SEQUENCE [LARGE SCALE GENOMIC DNA]</scope>
    <source>
        <strain evidence="12">ATCC 22028 / DSM 70294 / BCRC 21397 / CBS 2163 / NBRC 10782 / NRRL Y-8283 / UCD 57-17</strain>
    </source>
</reference>
<dbReference type="InterPro" id="IPR050360">
    <property type="entry name" value="MFS_Sugar_Transporters"/>
</dbReference>
<keyword evidence="5 9" id="KW-1133">Transmembrane helix</keyword>
<evidence type="ECO:0000313" key="11">
    <source>
        <dbReference type="EMBL" id="EDO14502.1"/>
    </source>
</evidence>
<dbReference type="PROSITE" id="PS00216">
    <property type="entry name" value="SUGAR_TRANSPORT_1"/>
    <property type="match status" value="1"/>
</dbReference>
<evidence type="ECO:0000256" key="9">
    <source>
        <dbReference type="SAM" id="Phobius"/>
    </source>
</evidence>
<accession>A7TTA5</accession>
<feature type="transmembrane region" description="Helical" evidence="9">
    <location>
        <begin position="281"/>
        <end position="303"/>
    </location>
</feature>
<evidence type="ECO:0000256" key="7">
    <source>
        <dbReference type="RuleBase" id="RU003346"/>
    </source>
</evidence>
<evidence type="ECO:0000256" key="2">
    <source>
        <dbReference type="ARBA" id="ARBA00010992"/>
    </source>
</evidence>
<dbReference type="OrthoDB" id="4142200at2759"/>
<organism evidence="12">
    <name type="scientific">Vanderwaltozyma polyspora (strain ATCC 22028 / DSM 70294 / BCRC 21397 / CBS 2163 / NBRC 10782 / NRRL Y-8283 / UCD 57-17)</name>
    <name type="common">Kluyveromyces polysporus</name>
    <dbReference type="NCBI Taxonomy" id="436907"/>
    <lineage>
        <taxon>Eukaryota</taxon>
        <taxon>Fungi</taxon>
        <taxon>Dikarya</taxon>
        <taxon>Ascomycota</taxon>
        <taxon>Saccharomycotina</taxon>
        <taxon>Saccharomycetes</taxon>
        <taxon>Saccharomycetales</taxon>
        <taxon>Saccharomycetaceae</taxon>
        <taxon>Vanderwaltozyma</taxon>
    </lineage>
</organism>
<feature type="domain" description="Major facilitator superfamily (MFS) profile" evidence="10">
    <location>
        <begin position="32"/>
        <end position="485"/>
    </location>
</feature>
<comment type="similarity">
    <text evidence="2 7">Belongs to the major facilitator superfamily. Sugar transporter (TC 2.A.1.1) family.</text>
</comment>
<dbReference type="GO" id="GO:0016020">
    <property type="term" value="C:membrane"/>
    <property type="evidence" value="ECO:0007669"/>
    <property type="project" value="UniProtKB-SubCell"/>
</dbReference>
<feature type="transmembrane region" description="Helical" evidence="9">
    <location>
        <begin position="463"/>
        <end position="481"/>
    </location>
</feature>
<feature type="transmembrane region" description="Helical" evidence="9">
    <location>
        <begin position="432"/>
        <end position="451"/>
    </location>
</feature>
<dbReference type="EMBL" id="DS480554">
    <property type="protein sequence ID" value="EDO14502.1"/>
    <property type="molecule type" value="Genomic_DNA"/>
</dbReference>
<feature type="transmembrane region" description="Helical" evidence="9">
    <location>
        <begin position="396"/>
        <end position="420"/>
    </location>
</feature>
<dbReference type="GO" id="GO:0005351">
    <property type="term" value="F:carbohydrate:proton symporter activity"/>
    <property type="evidence" value="ECO:0007669"/>
    <property type="project" value="TreeGrafter"/>
</dbReference>
<feature type="transmembrane region" description="Helical" evidence="9">
    <location>
        <begin position="158"/>
        <end position="178"/>
    </location>
</feature>
<dbReference type="KEGG" id="vpo:Kpol_281p3"/>
<feature type="transmembrane region" description="Helical" evidence="9">
    <location>
        <begin position="315"/>
        <end position="338"/>
    </location>
</feature>
<keyword evidence="4 9" id="KW-0812">Transmembrane</keyword>
<evidence type="ECO:0000256" key="3">
    <source>
        <dbReference type="ARBA" id="ARBA00022448"/>
    </source>
</evidence>
<evidence type="ECO:0000256" key="8">
    <source>
        <dbReference type="SAM" id="MobiDB-lite"/>
    </source>
</evidence>
<dbReference type="InterPro" id="IPR020846">
    <property type="entry name" value="MFS_dom"/>
</dbReference>
<dbReference type="FunFam" id="1.20.1250.20:FF:000026">
    <property type="entry name" value="MFS quinate transporter QutD"/>
    <property type="match status" value="1"/>
</dbReference>
<dbReference type="GeneID" id="5542502"/>
<dbReference type="RefSeq" id="XP_001642360.1">
    <property type="nucleotide sequence ID" value="XM_001642310.1"/>
</dbReference>
<dbReference type="PRINTS" id="PR00171">
    <property type="entry name" value="SUGRTRNSPORT"/>
</dbReference>
<dbReference type="eggNOG" id="KOG0254">
    <property type="taxonomic scope" value="Eukaryota"/>
</dbReference>
<feature type="transmembrane region" description="Helical" evidence="9">
    <location>
        <begin position="27"/>
        <end position="54"/>
    </location>
</feature>
<sequence length="556" mass="61310">MGSFKDTILMKNIKYEGKLYERFPKIYNIYVIGFVSCISGLMFGFDISSMSSMIGTDAYKQYFGSPDATKQGGITSSMAAGSFVGSLLSPLFSDVFGRRVSLHICSTFWLIGATLQCASQDLAMLVVGRLVSGIGIGFGSAVAPVYCSEVAPPKIRGAIAGLFQLSVTLGILILYYVGYGAHFITSASSFRLTWGIQLVPGFVLLVATFFLPESPRWLANKGFWEKATYNICRINNTDPDNISEEVAIQLEEMNTQVMDDKEADSFTYANLFRKKTIKKTIVGMSAQMWQQLSGINVMMYYIVYIFQMAGYSGNAVLVSGSINYILNVAMTIPALFVIDKLGRRPILIVGGILMFVWLFAVAGLLSVYSVPVPGGVGGNETVNIMIPDNHKHAAKGVIACCYLFVCTFAPTWGIGIWIYCSEIFNNSERAKGSSLSAAVNWIFNFALGLFVPSAFQNITWKTYLMFGIFSVALTIHTFLMFPETKGKTLEEIDQMWEANIPAWRSASWKPTLPSHLHDDFKNLHTGESSSNFVEDDGKAEMEKPVVDHIESTDKSL</sequence>
<feature type="region of interest" description="Disordered" evidence="8">
    <location>
        <begin position="527"/>
        <end position="556"/>
    </location>
</feature>
<dbReference type="Pfam" id="PF00083">
    <property type="entry name" value="Sugar_tr"/>
    <property type="match status" value="1"/>
</dbReference>
<dbReference type="Gene3D" id="1.20.1250.20">
    <property type="entry name" value="MFS general substrate transporter like domains"/>
    <property type="match status" value="1"/>
</dbReference>
<evidence type="ECO:0000256" key="4">
    <source>
        <dbReference type="ARBA" id="ARBA00022692"/>
    </source>
</evidence>
<keyword evidence="6 9" id="KW-0472">Membrane</keyword>
<dbReference type="Proteomes" id="UP000000267">
    <property type="component" value="Unassembled WGS sequence"/>
</dbReference>